<dbReference type="CDD" id="cd02042">
    <property type="entry name" value="ParAB_family"/>
    <property type="match status" value="1"/>
</dbReference>
<dbReference type="AlphaFoldDB" id="A0A8J7JYN0"/>
<evidence type="ECO:0000313" key="3">
    <source>
        <dbReference type="Proteomes" id="UP000640333"/>
    </source>
</evidence>
<comment type="caution">
    <text evidence="2">The sequence shown here is derived from an EMBL/GenBank/DDBJ whole genome shotgun (WGS) entry which is preliminary data.</text>
</comment>
<dbReference type="PIRSF" id="PIRSF009320">
    <property type="entry name" value="Nuc_binding_HP_1000"/>
    <property type="match status" value="1"/>
</dbReference>
<reference evidence="2" key="1">
    <citation type="submission" date="2020-10" db="EMBL/GenBank/DDBJ databases">
        <title>Bacterium isolated from coastal waters sediment.</title>
        <authorList>
            <person name="Chen R.-J."/>
            <person name="Lu D.-C."/>
            <person name="Zhu K.-L."/>
            <person name="Du Z.-J."/>
        </authorList>
    </citation>
    <scope>NUCLEOTIDE SEQUENCE</scope>
    <source>
        <strain evidence="2">N1Y112</strain>
    </source>
</reference>
<accession>A0A8J7JYN0</accession>
<evidence type="ECO:0000259" key="1">
    <source>
        <dbReference type="Pfam" id="PF01656"/>
    </source>
</evidence>
<dbReference type="PANTHER" id="PTHR13696:SF96">
    <property type="entry name" value="COBQ_COBB_MIND_PARA NUCLEOTIDE BINDING DOMAIN-CONTAINING PROTEIN"/>
    <property type="match status" value="1"/>
</dbReference>
<sequence>MARGILIGGQKGGTGKSLVACNLATMISSQGMDVVLVDCDIQATSYKFWSRRSEKDFDCILERHDVFDIAKFEDTLQQCRINYDVLVVDVGGQDSKHLRAALACDAIDVLLSPIQPSFSDIETLVHLDNLVESAIQFNTELDTYCLVNRCHYNHNVTSRKSALGFIDKHCKNLKSFDQTLTDLIAYRQAFGKGQSVIEFEDVRNGSKRCSAEMQLLYKCLTGRNYKVMT</sequence>
<dbReference type="Gene3D" id="3.40.50.300">
    <property type="entry name" value="P-loop containing nucleotide triphosphate hydrolases"/>
    <property type="match status" value="1"/>
</dbReference>
<dbReference type="Proteomes" id="UP000640333">
    <property type="component" value="Unassembled WGS sequence"/>
</dbReference>
<dbReference type="Pfam" id="PF01656">
    <property type="entry name" value="CbiA"/>
    <property type="match status" value="1"/>
</dbReference>
<gene>
    <name evidence="2" type="ORF">IOQ59_11020</name>
</gene>
<dbReference type="InterPro" id="IPR050678">
    <property type="entry name" value="DNA_Partitioning_ATPase"/>
</dbReference>
<organism evidence="2 3">
    <name type="scientific">Pontibacterium sinense</name>
    <dbReference type="NCBI Taxonomy" id="2781979"/>
    <lineage>
        <taxon>Bacteria</taxon>
        <taxon>Pseudomonadati</taxon>
        <taxon>Pseudomonadota</taxon>
        <taxon>Gammaproteobacteria</taxon>
        <taxon>Oceanospirillales</taxon>
        <taxon>Oceanospirillaceae</taxon>
        <taxon>Pontibacterium</taxon>
    </lineage>
</organism>
<keyword evidence="3" id="KW-1185">Reference proteome</keyword>
<dbReference type="PANTHER" id="PTHR13696">
    <property type="entry name" value="P-LOOP CONTAINING NUCLEOSIDE TRIPHOSPHATE HYDROLASE"/>
    <property type="match status" value="1"/>
</dbReference>
<feature type="domain" description="CobQ/CobB/MinD/ParA nucleotide binding" evidence="1">
    <location>
        <begin position="5"/>
        <end position="91"/>
    </location>
</feature>
<name>A0A8J7JYN0_9GAMM</name>
<proteinExistence type="predicted"/>
<evidence type="ECO:0000313" key="2">
    <source>
        <dbReference type="EMBL" id="MBE9397788.1"/>
    </source>
</evidence>
<dbReference type="InterPro" id="IPR002586">
    <property type="entry name" value="CobQ/CobB/MinD/ParA_Nub-bd_dom"/>
</dbReference>
<dbReference type="SUPFAM" id="SSF52540">
    <property type="entry name" value="P-loop containing nucleoside triphosphate hydrolases"/>
    <property type="match status" value="1"/>
</dbReference>
<dbReference type="InterPro" id="IPR027417">
    <property type="entry name" value="P-loop_NTPase"/>
</dbReference>
<dbReference type="EMBL" id="JADEYS010000010">
    <property type="protein sequence ID" value="MBE9397788.1"/>
    <property type="molecule type" value="Genomic_DNA"/>
</dbReference>
<protein>
    <submittedName>
        <fullName evidence="2">AAA family ATPase</fullName>
    </submittedName>
</protein>
<dbReference type="RefSeq" id="WP_193953344.1">
    <property type="nucleotide sequence ID" value="NZ_JADEYS010000010.1"/>
</dbReference>